<name>A0A172UHG2_9MYCO</name>
<dbReference type="Gene3D" id="3.30.110.170">
    <property type="entry name" value="Protein of unknown function (DUF541), domain 1"/>
    <property type="match status" value="1"/>
</dbReference>
<evidence type="ECO:0008006" key="3">
    <source>
        <dbReference type="Google" id="ProtNLM"/>
    </source>
</evidence>
<evidence type="ECO:0000313" key="2">
    <source>
        <dbReference type="Proteomes" id="UP000077143"/>
    </source>
</evidence>
<dbReference type="RefSeq" id="WP_067990720.1">
    <property type="nucleotide sequence ID" value="NZ_CP015596.1"/>
</dbReference>
<dbReference type="KEGG" id="madi:A7U43_02515"/>
<organism evidence="1 2">
    <name type="scientific">Mycobacterium adipatum</name>
    <dbReference type="NCBI Taxonomy" id="1682113"/>
    <lineage>
        <taxon>Bacteria</taxon>
        <taxon>Bacillati</taxon>
        <taxon>Actinomycetota</taxon>
        <taxon>Actinomycetes</taxon>
        <taxon>Mycobacteriales</taxon>
        <taxon>Mycobacteriaceae</taxon>
        <taxon>Mycobacterium</taxon>
    </lineage>
</organism>
<keyword evidence="2" id="KW-1185">Reference proteome</keyword>
<sequence length="223" mass="23831">MPTEITVRGTFSAFQPPERGTVRASIAYEGADMGTVYDRVAHDLGVLKDSITRLQSAEPAPITWWSVEQLRTWSRRPWHKDGKQLPMVHHASVGVEVKFADFAALSRWVGEHVSGTEGFRVAQVIWALTAARQDALVADARTRAVRDAAARAQHYADALGLGPVRPVAIADAGMLGVQQLAEAGHGGSFLRAAATPAGGGDVELVPEDIEVSATVDARFLAGD</sequence>
<dbReference type="AlphaFoldDB" id="A0A172UHG2"/>
<proteinExistence type="predicted"/>
<dbReference type="STRING" id="1682113.A7U43_02515"/>
<dbReference type="Proteomes" id="UP000077143">
    <property type="component" value="Chromosome"/>
</dbReference>
<dbReference type="EMBL" id="CP015596">
    <property type="protein sequence ID" value="ANE78360.1"/>
    <property type="molecule type" value="Genomic_DNA"/>
</dbReference>
<gene>
    <name evidence="1" type="ORF">A7U43_02515</name>
</gene>
<dbReference type="Pfam" id="PF04402">
    <property type="entry name" value="SIMPL"/>
    <property type="match status" value="1"/>
</dbReference>
<accession>A0A172UHG2</accession>
<evidence type="ECO:0000313" key="1">
    <source>
        <dbReference type="EMBL" id="ANE78360.1"/>
    </source>
</evidence>
<dbReference type="Gene3D" id="3.30.70.2970">
    <property type="entry name" value="Protein of unknown function (DUF541), domain 2"/>
    <property type="match status" value="1"/>
</dbReference>
<protein>
    <recommendedName>
        <fullName evidence="3">SIMPL domain-containing protein</fullName>
    </recommendedName>
</protein>
<dbReference type="InterPro" id="IPR007497">
    <property type="entry name" value="SIMPL/DUF541"/>
</dbReference>
<reference evidence="1 2" key="1">
    <citation type="submission" date="2016-05" db="EMBL/GenBank/DDBJ databases">
        <title>Complete genome sequence of a phthalic acid esters degrading Mycobacterium sp. YC-RL4.</title>
        <authorList>
            <person name="Ren L."/>
            <person name="Fan S."/>
            <person name="Ruth N."/>
            <person name="Jia Y."/>
            <person name="Wang J."/>
            <person name="Qiao C."/>
        </authorList>
    </citation>
    <scope>NUCLEOTIDE SEQUENCE [LARGE SCALE GENOMIC DNA]</scope>
    <source>
        <strain evidence="1 2">YC-RL4</strain>
    </source>
</reference>
<dbReference type="OrthoDB" id="3724496at2"/>